<gene>
    <name evidence="2" type="primary">CCB4</name>
    <name evidence="2" type="ORF">SNAT2548_LOCUS21952</name>
</gene>
<sequence length="524" mass="56610">MAMLAPPPARAPAPPTESLASHGPAHGARVAGALTAAAAAVAARRPELARSKVLLRAAGSDFAIIRFRIPGVDDLTLLPRVVTAFCAALFVYNKVSASGDPDSFRQVSETLAVVLSVLTWSIPWVTGRLEEAVRRQVDAKPSSRKPGSIQTLAIKQDLSEDLQVDISWLSSSLLRLTNADGLAIWNEGSAICSRGIVKRLKGFAAGAEFVLQGLDAVWTPGSDPVDGYCATRRGLEAFPEKLLPQRVLPGDTESAIIKPLPGGGHLVLWSARPRAFDKEADRLWIQNAAAKLGGLLHGPKSTVPDTVMEECFEDTLPLLVAEEDAEASRDPFARFDLQIRVAPTIVGVMGLGVLIFNRQALVFSEASRMGVDPAQTRADLCAGVLAITLVLQGLVWVSETPKAPDVEDTTQWDDSRNVLWVDPQLAEGACQELVWSWSAFSSATRACSMALFWRDKCVMQGGLFQPGMEPVQRGFCQEVISMGKGRYLAQLNNYPAKEEFLDFFPRKTQGLLLTPLRPARNAPA</sequence>
<dbReference type="PANTHER" id="PTHR34943">
    <property type="match status" value="1"/>
</dbReference>
<evidence type="ECO:0000256" key="1">
    <source>
        <dbReference type="SAM" id="MobiDB-lite"/>
    </source>
</evidence>
<feature type="region of interest" description="Disordered" evidence="1">
    <location>
        <begin position="1"/>
        <end position="24"/>
    </location>
</feature>
<feature type="compositionally biased region" description="Pro residues" evidence="1">
    <location>
        <begin position="1"/>
        <end position="15"/>
    </location>
</feature>
<comment type="caution">
    <text evidence="2">The sequence shown here is derived from an EMBL/GenBank/DDBJ whole genome shotgun (WGS) entry which is preliminary data.</text>
</comment>
<keyword evidence="3" id="KW-1185">Reference proteome</keyword>
<organism evidence="2 3">
    <name type="scientific">Symbiodinium natans</name>
    <dbReference type="NCBI Taxonomy" id="878477"/>
    <lineage>
        <taxon>Eukaryota</taxon>
        <taxon>Sar</taxon>
        <taxon>Alveolata</taxon>
        <taxon>Dinophyceae</taxon>
        <taxon>Suessiales</taxon>
        <taxon>Symbiodiniaceae</taxon>
        <taxon>Symbiodinium</taxon>
    </lineage>
</organism>
<evidence type="ECO:0000313" key="2">
    <source>
        <dbReference type="EMBL" id="CAE7403452.1"/>
    </source>
</evidence>
<dbReference type="OrthoDB" id="439612at2759"/>
<accession>A0A812QTV4</accession>
<dbReference type="Proteomes" id="UP000604046">
    <property type="component" value="Unassembled WGS sequence"/>
</dbReference>
<proteinExistence type="predicted"/>
<dbReference type="PANTHER" id="PTHR34943:SF2">
    <property type="entry name" value="PROTEIN COFACTOR ASSEMBLY OF COMPLEX C SUBUNIT B CCB4, CHLOROPLASTIC"/>
    <property type="match status" value="1"/>
</dbReference>
<dbReference type="GO" id="GO:0010190">
    <property type="term" value="P:cytochrome b6f complex assembly"/>
    <property type="evidence" value="ECO:0007669"/>
    <property type="project" value="TreeGrafter"/>
</dbReference>
<protein>
    <submittedName>
        <fullName evidence="2">CCB4 protein</fullName>
    </submittedName>
</protein>
<feature type="non-terminal residue" evidence="2">
    <location>
        <position position="1"/>
    </location>
</feature>
<evidence type="ECO:0000313" key="3">
    <source>
        <dbReference type="Proteomes" id="UP000604046"/>
    </source>
</evidence>
<dbReference type="Pfam" id="PF11152">
    <property type="entry name" value="CCB2_CCB4"/>
    <property type="match status" value="2"/>
</dbReference>
<reference evidence="2" key="1">
    <citation type="submission" date="2021-02" db="EMBL/GenBank/DDBJ databases">
        <authorList>
            <person name="Dougan E. K."/>
            <person name="Rhodes N."/>
            <person name="Thang M."/>
            <person name="Chan C."/>
        </authorList>
    </citation>
    <scope>NUCLEOTIDE SEQUENCE</scope>
</reference>
<dbReference type="InterPro" id="IPR044705">
    <property type="entry name" value="CCB4"/>
</dbReference>
<dbReference type="AlphaFoldDB" id="A0A812QTV4"/>
<dbReference type="EMBL" id="CAJNDS010002269">
    <property type="protein sequence ID" value="CAE7403452.1"/>
    <property type="molecule type" value="Genomic_DNA"/>
</dbReference>
<name>A0A812QTV4_9DINO</name>
<dbReference type="GO" id="GO:0009507">
    <property type="term" value="C:chloroplast"/>
    <property type="evidence" value="ECO:0007669"/>
    <property type="project" value="TreeGrafter"/>
</dbReference>
<dbReference type="InterPro" id="IPR021325">
    <property type="entry name" value="CCB2/CCB4"/>
</dbReference>